<accession>A0A9D3AID8</accession>
<feature type="transmembrane region" description="Helical" evidence="1">
    <location>
        <begin position="159"/>
        <end position="181"/>
    </location>
</feature>
<feature type="transmembrane region" description="Helical" evidence="1">
    <location>
        <begin position="76"/>
        <end position="100"/>
    </location>
</feature>
<evidence type="ECO:0000256" key="1">
    <source>
        <dbReference type="SAM" id="Phobius"/>
    </source>
</evidence>
<name>A0A9D3AID8_9FIRM</name>
<evidence type="ECO:0000313" key="3">
    <source>
        <dbReference type="Proteomes" id="UP000813420"/>
    </source>
</evidence>
<reference evidence="2" key="2">
    <citation type="submission" date="2021-09" db="EMBL/GenBank/DDBJ databases">
        <authorList>
            <person name="Gilroy R."/>
        </authorList>
    </citation>
    <scope>NUCLEOTIDE SEQUENCE</scope>
    <source>
        <strain evidence="2">USAMLcec4-12693</strain>
    </source>
</reference>
<protein>
    <submittedName>
        <fullName evidence="2">DUF3267 domain-containing protein</fullName>
    </submittedName>
</protein>
<keyword evidence="1" id="KW-0472">Membrane</keyword>
<dbReference type="Proteomes" id="UP000813420">
    <property type="component" value="Unassembled WGS sequence"/>
</dbReference>
<reference evidence="2" key="1">
    <citation type="journal article" date="2021" name="PeerJ">
        <title>Extensive microbial diversity within the chicken gut microbiome revealed by metagenomics and culture.</title>
        <authorList>
            <person name="Gilroy R."/>
            <person name="Ravi A."/>
            <person name="Getino M."/>
            <person name="Pursley I."/>
            <person name="Horton D.L."/>
            <person name="Alikhan N.F."/>
            <person name="Baker D."/>
            <person name="Gharbi K."/>
            <person name="Hall N."/>
            <person name="Watson M."/>
            <person name="Adriaenssens E.M."/>
            <person name="Foster-Nyarko E."/>
            <person name="Jarju S."/>
            <person name="Secka A."/>
            <person name="Antonio M."/>
            <person name="Oren A."/>
            <person name="Chaudhuri R.R."/>
            <person name="La Ragione R."/>
            <person name="Hildebrand F."/>
            <person name="Pallen M.J."/>
        </authorList>
    </citation>
    <scope>NUCLEOTIDE SEQUENCE</scope>
    <source>
        <strain evidence="2">USAMLcec4-12693</strain>
    </source>
</reference>
<sequence>MEKQKKVSKAKQRIVDNYERQKADFEQRGYKEYSEVFSAAKANAMVFVTSFPVALILILIWVLTDRGPIWTADLNFILVLALVLVTAYIHEVLHGVGWCLGTKEKWRSIYIGMMWSSLTPYCHCKEPLEPGKYLFGCMLPGTLLGLGIYVAAFVTGSNFLLWVSLFNVLAAGGDLLIAWYARKYRAGYVLDHPTECGFVIFQK</sequence>
<feature type="transmembrane region" description="Helical" evidence="1">
    <location>
        <begin position="44"/>
        <end position="64"/>
    </location>
</feature>
<dbReference type="InterPro" id="IPR021683">
    <property type="entry name" value="DUF3267"/>
</dbReference>
<organism evidence="2 3">
    <name type="scientific">Merdimonas faecis</name>
    <dbReference type="NCBI Taxonomy" id="1653435"/>
    <lineage>
        <taxon>Bacteria</taxon>
        <taxon>Bacillati</taxon>
        <taxon>Bacillota</taxon>
        <taxon>Clostridia</taxon>
        <taxon>Lachnospirales</taxon>
        <taxon>Lachnospiraceae</taxon>
        <taxon>Merdimonas</taxon>
    </lineage>
</organism>
<dbReference type="RefSeq" id="WP_277271680.1">
    <property type="nucleotide sequence ID" value="NZ_DYXE01000031.1"/>
</dbReference>
<dbReference type="EMBL" id="DYXE01000031">
    <property type="protein sequence ID" value="HJH49219.1"/>
    <property type="molecule type" value="Genomic_DNA"/>
</dbReference>
<proteinExistence type="predicted"/>
<feature type="transmembrane region" description="Helical" evidence="1">
    <location>
        <begin position="133"/>
        <end position="153"/>
    </location>
</feature>
<keyword evidence="1" id="KW-1133">Transmembrane helix</keyword>
<comment type="caution">
    <text evidence="2">The sequence shown here is derived from an EMBL/GenBank/DDBJ whole genome shotgun (WGS) entry which is preliminary data.</text>
</comment>
<keyword evidence="1" id="KW-0812">Transmembrane</keyword>
<evidence type="ECO:0000313" key="2">
    <source>
        <dbReference type="EMBL" id="HJH49219.1"/>
    </source>
</evidence>
<gene>
    <name evidence="2" type="ORF">K8V39_03025</name>
</gene>
<dbReference type="AlphaFoldDB" id="A0A9D3AID8"/>
<dbReference type="Pfam" id="PF11667">
    <property type="entry name" value="DUF3267"/>
    <property type="match status" value="1"/>
</dbReference>